<keyword evidence="6" id="KW-1185">Reference proteome</keyword>
<dbReference type="GO" id="GO:0005829">
    <property type="term" value="C:cytosol"/>
    <property type="evidence" value="ECO:0007669"/>
    <property type="project" value="TreeGrafter"/>
</dbReference>
<dbReference type="InterPro" id="IPR036390">
    <property type="entry name" value="WH_DNA-bd_sf"/>
</dbReference>
<keyword evidence="2" id="KW-0238">DNA-binding</keyword>
<evidence type="ECO:0000313" key="6">
    <source>
        <dbReference type="Proteomes" id="UP000247832"/>
    </source>
</evidence>
<dbReference type="AlphaFoldDB" id="A0A2V5LCU0"/>
<evidence type="ECO:0000256" key="2">
    <source>
        <dbReference type="ARBA" id="ARBA00023125"/>
    </source>
</evidence>
<dbReference type="SUPFAM" id="SSF46785">
    <property type="entry name" value="Winged helix' DNA-binding domain"/>
    <property type="match status" value="1"/>
</dbReference>
<dbReference type="PROSITE" id="PS50956">
    <property type="entry name" value="HTH_ASNC_2"/>
    <property type="match status" value="1"/>
</dbReference>
<comment type="caution">
    <text evidence="5">The sequence shown here is derived from an EMBL/GenBank/DDBJ whole genome shotgun (WGS) entry which is preliminary data.</text>
</comment>
<keyword evidence="1" id="KW-0805">Transcription regulation</keyword>
<sequence>MVILRELSQDARTPNNLLARRAGLAPSTCLNRVRALRDAGIIRGFHADIDLGSLGLYIFALISINVHGQARRNMLELARELRDLPQTLNVFVLGGEHDLLLHVACATTAELRDFVAANLGSNQAFVSTQTTLIFEHMQPVSGVQNLP</sequence>
<dbReference type="Proteomes" id="UP000247832">
    <property type="component" value="Unassembled WGS sequence"/>
</dbReference>
<dbReference type="InterPro" id="IPR036388">
    <property type="entry name" value="WH-like_DNA-bd_sf"/>
</dbReference>
<gene>
    <name evidence="5" type="ORF">CVV68_03515</name>
</gene>
<reference evidence="5 6" key="1">
    <citation type="submission" date="2018-05" db="EMBL/GenBank/DDBJ databases">
        <title>Genetic diversity of glacier-inhabiting Cryobacterium bacteria in China and description of Cryobacterium mengkeensis sp. nov. and Arthrobacter glacialis sp. nov.</title>
        <authorList>
            <person name="Liu Q."/>
            <person name="Xin Y.-H."/>
        </authorList>
    </citation>
    <scope>NUCLEOTIDE SEQUENCE [LARGE SCALE GENOMIC DNA]</scope>
    <source>
        <strain evidence="5 6">LI2</strain>
    </source>
</reference>
<dbReference type="InterPro" id="IPR019888">
    <property type="entry name" value="Tscrpt_reg_AsnC-like"/>
</dbReference>
<name>A0A2V5LCU0_9MICC</name>
<dbReference type="PRINTS" id="PR00033">
    <property type="entry name" value="HTHASNC"/>
</dbReference>
<dbReference type="Gene3D" id="1.10.10.10">
    <property type="entry name" value="Winged helix-like DNA-binding domain superfamily/Winged helix DNA-binding domain"/>
    <property type="match status" value="1"/>
</dbReference>
<feature type="domain" description="HTH asnC-type" evidence="4">
    <location>
        <begin position="1"/>
        <end position="57"/>
    </location>
</feature>
<proteinExistence type="predicted"/>
<keyword evidence="3" id="KW-0804">Transcription</keyword>
<dbReference type="InterPro" id="IPR019887">
    <property type="entry name" value="Tscrpt_reg_AsnC/Lrp_C"/>
</dbReference>
<evidence type="ECO:0000256" key="1">
    <source>
        <dbReference type="ARBA" id="ARBA00023015"/>
    </source>
</evidence>
<dbReference type="GO" id="GO:0043565">
    <property type="term" value="F:sequence-specific DNA binding"/>
    <property type="evidence" value="ECO:0007669"/>
    <property type="project" value="InterPro"/>
</dbReference>
<accession>A0A2V5LCU0</accession>
<organism evidence="5 6">
    <name type="scientific">Arthrobacter livingstonensis</name>
    <dbReference type="NCBI Taxonomy" id="670078"/>
    <lineage>
        <taxon>Bacteria</taxon>
        <taxon>Bacillati</taxon>
        <taxon>Actinomycetota</taxon>
        <taxon>Actinomycetes</taxon>
        <taxon>Micrococcales</taxon>
        <taxon>Micrococcaceae</taxon>
        <taxon>Arthrobacter</taxon>
    </lineage>
</organism>
<dbReference type="PANTHER" id="PTHR30154">
    <property type="entry name" value="LEUCINE-RESPONSIVE REGULATORY PROTEIN"/>
    <property type="match status" value="1"/>
</dbReference>
<evidence type="ECO:0000256" key="3">
    <source>
        <dbReference type="ARBA" id="ARBA00023163"/>
    </source>
</evidence>
<protein>
    <submittedName>
        <fullName evidence="5">AsnC family transcriptional regulator</fullName>
    </submittedName>
</protein>
<evidence type="ECO:0000259" key="4">
    <source>
        <dbReference type="PROSITE" id="PS50956"/>
    </source>
</evidence>
<dbReference type="Pfam" id="PF01037">
    <property type="entry name" value="AsnC_trans_reg"/>
    <property type="match status" value="1"/>
</dbReference>
<evidence type="ECO:0000313" key="5">
    <source>
        <dbReference type="EMBL" id="PYI69511.1"/>
    </source>
</evidence>
<dbReference type="InterPro" id="IPR011008">
    <property type="entry name" value="Dimeric_a/b-barrel"/>
</dbReference>
<dbReference type="EMBL" id="QJVD01000002">
    <property type="protein sequence ID" value="PYI69511.1"/>
    <property type="molecule type" value="Genomic_DNA"/>
</dbReference>
<dbReference type="Gene3D" id="3.30.70.920">
    <property type="match status" value="1"/>
</dbReference>
<dbReference type="InterPro" id="IPR000485">
    <property type="entry name" value="AsnC-type_HTH_dom"/>
</dbReference>
<dbReference type="GO" id="GO:0043200">
    <property type="term" value="P:response to amino acid"/>
    <property type="evidence" value="ECO:0007669"/>
    <property type="project" value="TreeGrafter"/>
</dbReference>
<dbReference type="PANTHER" id="PTHR30154:SF54">
    <property type="entry name" value="POSSIBLE TRANSCRIPTIONAL REGULATORY PROTEIN (PROBABLY LRP_ASNC-FAMILY)"/>
    <property type="match status" value="1"/>
</dbReference>
<dbReference type="OrthoDB" id="4411089at2"/>
<dbReference type="Pfam" id="PF13412">
    <property type="entry name" value="HTH_24"/>
    <property type="match status" value="1"/>
</dbReference>
<dbReference type="SUPFAM" id="SSF54909">
    <property type="entry name" value="Dimeric alpha+beta barrel"/>
    <property type="match status" value="1"/>
</dbReference>
<dbReference type="SMART" id="SM00344">
    <property type="entry name" value="HTH_ASNC"/>
    <property type="match status" value="1"/>
</dbReference>